<keyword evidence="5" id="KW-1133">Transmembrane helix</keyword>
<keyword evidence="7" id="KW-1185">Reference proteome</keyword>
<dbReference type="SMART" id="SM00369">
    <property type="entry name" value="LRR_TYP"/>
    <property type="match status" value="1"/>
</dbReference>
<dbReference type="InterPro" id="IPR050541">
    <property type="entry name" value="LRR_TM_domain-containing"/>
</dbReference>
<dbReference type="OrthoDB" id="8948968at2759"/>
<organism evidence="8">
    <name type="scientific">Echinostoma caproni</name>
    <dbReference type="NCBI Taxonomy" id="27848"/>
    <lineage>
        <taxon>Eukaryota</taxon>
        <taxon>Metazoa</taxon>
        <taxon>Spiralia</taxon>
        <taxon>Lophotrochozoa</taxon>
        <taxon>Platyhelminthes</taxon>
        <taxon>Trematoda</taxon>
        <taxon>Digenea</taxon>
        <taxon>Plagiorchiida</taxon>
        <taxon>Echinostomata</taxon>
        <taxon>Echinostomatoidea</taxon>
        <taxon>Echinostomatidae</taxon>
        <taxon>Echinostoma</taxon>
    </lineage>
</organism>
<evidence type="ECO:0000256" key="4">
    <source>
        <dbReference type="SAM" id="MobiDB-lite"/>
    </source>
</evidence>
<dbReference type="PANTHER" id="PTHR24369">
    <property type="entry name" value="ANTIGEN BSP, PUTATIVE-RELATED"/>
    <property type="match status" value="1"/>
</dbReference>
<proteinExistence type="predicted"/>
<dbReference type="AlphaFoldDB" id="A0A183BFV2"/>
<evidence type="ECO:0000256" key="2">
    <source>
        <dbReference type="ARBA" id="ARBA00022729"/>
    </source>
</evidence>
<evidence type="ECO:0000313" key="8">
    <source>
        <dbReference type="WBParaSite" id="ECPE_0001813601-mRNA-1"/>
    </source>
</evidence>
<evidence type="ECO:0000313" key="6">
    <source>
        <dbReference type="EMBL" id="VDP95561.1"/>
    </source>
</evidence>
<sequence>MRTSFLRRFFQLCQISTNTLHGFFVALLLGLTVWPRWIQGCLQLTENTRPVLFCQSSVPRLPLAAHEIPASVAKLRIIGTSSPGQHNGILSQYNLTGLETLTYMELSNFGLERIEAETFQFMRQLRVLDLSKNRIHRIEPGAFRGLVLNLLSLSDNTGLVGLRRGVFQGAQIYHVAARNCGLRQVDYQAINEAKPTQLSLSHNQISWLDPRFESVLKPWSATSQLSSIQRPSNWGYIDLTDNPLNCNCQLLWLPRLIEEQLYHAQRLDAFSKPADSVSPNSFTDGLSDMQVKLS</sequence>
<evidence type="ECO:0000256" key="1">
    <source>
        <dbReference type="ARBA" id="ARBA00022614"/>
    </source>
</evidence>
<name>A0A183BFV2_9TREM</name>
<dbReference type="InterPro" id="IPR032675">
    <property type="entry name" value="LRR_dom_sf"/>
</dbReference>
<dbReference type="SUPFAM" id="SSF52058">
    <property type="entry name" value="L domain-like"/>
    <property type="match status" value="1"/>
</dbReference>
<keyword evidence="2" id="KW-0732">Signal</keyword>
<evidence type="ECO:0000313" key="7">
    <source>
        <dbReference type="Proteomes" id="UP000272942"/>
    </source>
</evidence>
<reference evidence="8" key="1">
    <citation type="submission" date="2016-06" db="UniProtKB">
        <authorList>
            <consortium name="WormBaseParasite"/>
        </authorList>
    </citation>
    <scope>IDENTIFICATION</scope>
</reference>
<reference evidence="6 7" key="2">
    <citation type="submission" date="2018-11" db="EMBL/GenBank/DDBJ databases">
        <authorList>
            <consortium name="Pathogen Informatics"/>
        </authorList>
    </citation>
    <scope>NUCLEOTIDE SEQUENCE [LARGE SCALE GENOMIC DNA]</scope>
    <source>
        <strain evidence="6 7">Egypt</strain>
    </source>
</reference>
<evidence type="ECO:0000256" key="5">
    <source>
        <dbReference type="SAM" id="Phobius"/>
    </source>
</evidence>
<dbReference type="WBParaSite" id="ECPE_0001813601-mRNA-1">
    <property type="protein sequence ID" value="ECPE_0001813601-mRNA-1"/>
    <property type="gene ID" value="ECPE_0001813601"/>
</dbReference>
<feature type="region of interest" description="Disordered" evidence="4">
    <location>
        <begin position="274"/>
        <end position="294"/>
    </location>
</feature>
<accession>A0A183BFV2</accession>
<dbReference type="PROSITE" id="PS51450">
    <property type="entry name" value="LRR"/>
    <property type="match status" value="1"/>
</dbReference>
<dbReference type="Gene3D" id="3.80.10.10">
    <property type="entry name" value="Ribonuclease Inhibitor"/>
    <property type="match status" value="1"/>
</dbReference>
<evidence type="ECO:0000256" key="3">
    <source>
        <dbReference type="ARBA" id="ARBA00022737"/>
    </source>
</evidence>
<dbReference type="Proteomes" id="UP000272942">
    <property type="component" value="Unassembled WGS sequence"/>
</dbReference>
<dbReference type="GO" id="GO:0005886">
    <property type="term" value="C:plasma membrane"/>
    <property type="evidence" value="ECO:0007669"/>
    <property type="project" value="TreeGrafter"/>
</dbReference>
<dbReference type="PANTHER" id="PTHR24369:SF210">
    <property type="entry name" value="CHAOPTIN-RELATED"/>
    <property type="match status" value="1"/>
</dbReference>
<dbReference type="InterPro" id="IPR003591">
    <property type="entry name" value="Leu-rich_rpt_typical-subtyp"/>
</dbReference>
<feature type="transmembrane region" description="Helical" evidence="5">
    <location>
        <begin position="20"/>
        <end position="38"/>
    </location>
</feature>
<dbReference type="EMBL" id="UZAN01074472">
    <property type="protein sequence ID" value="VDP95561.1"/>
    <property type="molecule type" value="Genomic_DNA"/>
</dbReference>
<dbReference type="Pfam" id="PF13855">
    <property type="entry name" value="LRR_8"/>
    <property type="match status" value="1"/>
</dbReference>
<dbReference type="InterPro" id="IPR001611">
    <property type="entry name" value="Leu-rich_rpt"/>
</dbReference>
<keyword evidence="3" id="KW-0677">Repeat</keyword>
<protein>
    <submittedName>
        <fullName evidence="8">LRRCT domain-containing protein</fullName>
    </submittedName>
</protein>
<keyword evidence="5" id="KW-0472">Membrane</keyword>
<keyword evidence="5" id="KW-0812">Transmembrane</keyword>
<gene>
    <name evidence="6" type="ORF">ECPE_LOCUS18087</name>
</gene>
<keyword evidence="1" id="KW-0433">Leucine-rich repeat</keyword>